<feature type="domain" description="HTH lysR-type" evidence="5">
    <location>
        <begin position="9"/>
        <end position="66"/>
    </location>
</feature>
<keyword evidence="3" id="KW-0238">DNA-binding</keyword>
<dbReference type="Pfam" id="PF00126">
    <property type="entry name" value="HTH_1"/>
    <property type="match status" value="1"/>
</dbReference>
<dbReference type="InterPro" id="IPR050389">
    <property type="entry name" value="LysR-type_TF"/>
</dbReference>
<comment type="caution">
    <text evidence="6">The sequence shown here is derived from an EMBL/GenBank/DDBJ whole genome shotgun (WGS) entry which is preliminary data.</text>
</comment>
<dbReference type="PANTHER" id="PTHR30118:SF15">
    <property type="entry name" value="TRANSCRIPTIONAL REGULATORY PROTEIN"/>
    <property type="match status" value="1"/>
</dbReference>
<gene>
    <name evidence="6" type="ORF">GCM10010347_28320</name>
</gene>
<keyword evidence="2" id="KW-0805">Transcription regulation</keyword>
<dbReference type="PANTHER" id="PTHR30118">
    <property type="entry name" value="HTH-TYPE TRANSCRIPTIONAL REGULATOR LEUO-RELATED"/>
    <property type="match status" value="1"/>
</dbReference>
<evidence type="ECO:0000256" key="1">
    <source>
        <dbReference type="ARBA" id="ARBA00009437"/>
    </source>
</evidence>
<dbReference type="InterPro" id="IPR036388">
    <property type="entry name" value="WH-like_DNA-bd_sf"/>
</dbReference>
<dbReference type="InterPro" id="IPR000847">
    <property type="entry name" value="LysR_HTH_N"/>
</dbReference>
<keyword evidence="7" id="KW-1185">Reference proteome</keyword>
<accession>A0ABQ3EWA2</accession>
<evidence type="ECO:0000313" key="6">
    <source>
        <dbReference type="EMBL" id="GHB56568.1"/>
    </source>
</evidence>
<comment type="similarity">
    <text evidence="1">Belongs to the LysR transcriptional regulatory family.</text>
</comment>
<reference evidence="7" key="1">
    <citation type="journal article" date="2019" name="Int. J. Syst. Evol. Microbiol.">
        <title>The Global Catalogue of Microorganisms (GCM) 10K type strain sequencing project: providing services to taxonomists for standard genome sequencing and annotation.</title>
        <authorList>
            <consortium name="The Broad Institute Genomics Platform"/>
            <consortium name="The Broad Institute Genome Sequencing Center for Infectious Disease"/>
            <person name="Wu L."/>
            <person name="Ma J."/>
        </authorList>
    </citation>
    <scope>NUCLEOTIDE SEQUENCE [LARGE SCALE GENOMIC DNA]</scope>
    <source>
        <strain evidence="7">JCM 4738</strain>
    </source>
</reference>
<dbReference type="EMBL" id="BMVP01000004">
    <property type="protein sequence ID" value="GHB56568.1"/>
    <property type="molecule type" value="Genomic_DNA"/>
</dbReference>
<evidence type="ECO:0000313" key="7">
    <source>
        <dbReference type="Proteomes" id="UP000642673"/>
    </source>
</evidence>
<dbReference type="SUPFAM" id="SSF53850">
    <property type="entry name" value="Periplasmic binding protein-like II"/>
    <property type="match status" value="1"/>
</dbReference>
<keyword evidence="4" id="KW-0804">Transcription</keyword>
<dbReference type="InterPro" id="IPR036390">
    <property type="entry name" value="WH_DNA-bd_sf"/>
</dbReference>
<sequence length="308" mass="33499">MRDGPERQLDLNLLVALDALLEEESVTGAAARLHVSAPAMSRTLGRIRTVLGDPVLVRAGRQLVPTPRAVELRPGVRALVHQARALLVPEPVTDPARLTREFTVQATEMVLHGLAPRLVRAVVRQAPGVTLRFMPEALEGTPALREGRLDLEIGVIGHPDPETRVEPLGRTRLLAAVRAGHPLARRKTVTARAFAAADHVGVSRQGRIRGPVDEELAGLGLRRRVVAVVPGWNAALFLCRESDLVCLTPAGAPSHHLELLGLHTFEVPLELPPVALGMAWHPRNDADPAHGWLRDQVRQSWRTDSFSG</sequence>
<dbReference type="PROSITE" id="PS50931">
    <property type="entry name" value="HTH_LYSR"/>
    <property type="match status" value="1"/>
</dbReference>
<dbReference type="CDD" id="cd08460">
    <property type="entry name" value="PBP2_DntR_like_1"/>
    <property type="match status" value="1"/>
</dbReference>
<name>A0ABQ3EWA2_9ACTN</name>
<dbReference type="SUPFAM" id="SSF46785">
    <property type="entry name" value="Winged helix' DNA-binding domain"/>
    <property type="match status" value="1"/>
</dbReference>
<protein>
    <submittedName>
        <fullName evidence="6">LysR family transcriptional regulator</fullName>
    </submittedName>
</protein>
<dbReference type="InterPro" id="IPR005119">
    <property type="entry name" value="LysR_subst-bd"/>
</dbReference>
<dbReference type="Gene3D" id="3.40.190.10">
    <property type="entry name" value="Periplasmic binding protein-like II"/>
    <property type="match status" value="2"/>
</dbReference>
<dbReference type="Proteomes" id="UP000642673">
    <property type="component" value="Unassembled WGS sequence"/>
</dbReference>
<evidence type="ECO:0000256" key="2">
    <source>
        <dbReference type="ARBA" id="ARBA00023015"/>
    </source>
</evidence>
<organism evidence="6 7">
    <name type="scientific">Streptomyces cirratus</name>
    <dbReference type="NCBI Taxonomy" id="68187"/>
    <lineage>
        <taxon>Bacteria</taxon>
        <taxon>Bacillati</taxon>
        <taxon>Actinomycetota</taxon>
        <taxon>Actinomycetes</taxon>
        <taxon>Kitasatosporales</taxon>
        <taxon>Streptomycetaceae</taxon>
        <taxon>Streptomyces</taxon>
    </lineage>
</organism>
<evidence type="ECO:0000259" key="5">
    <source>
        <dbReference type="PROSITE" id="PS50931"/>
    </source>
</evidence>
<evidence type="ECO:0000256" key="4">
    <source>
        <dbReference type="ARBA" id="ARBA00023163"/>
    </source>
</evidence>
<dbReference type="Pfam" id="PF03466">
    <property type="entry name" value="LysR_substrate"/>
    <property type="match status" value="1"/>
</dbReference>
<proteinExistence type="inferred from homology"/>
<evidence type="ECO:0000256" key="3">
    <source>
        <dbReference type="ARBA" id="ARBA00023125"/>
    </source>
</evidence>
<dbReference type="Gene3D" id="1.10.10.10">
    <property type="entry name" value="Winged helix-like DNA-binding domain superfamily/Winged helix DNA-binding domain"/>
    <property type="match status" value="1"/>
</dbReference>